<keyword evidence="6" id="KW-0902">Two-component regulatory system</keyword>
<proteinExistence type="predicted"/>
<keyword evidence="7" id="KW-0175">Coiled coil</keyword>
<evidence type="ECO:0000256" key="6">
    <source>
        <dbReference type="ARBA" id="ARBA00023012"/>
    </source>
</evidence>
<evidence type="ECO:0000259" key="9">
    <source>
        <dbReference type="PROSITE" id="PS50109"/>
    </source>
</evidence>
<evidence type="ECO:0000259" key="10">
    <source>
        <dbReference type="PROSITE" id="PS50112"/>
    </source>
</evidence>
<dbReference type="CDD" id="cd00075">
    <property type="entry name" value="HATPase"/>
    <property type="match status" value="1"/>
</dbReference>
<evidence type="ECO:0000256" key="3">
    <source>
        <dbReference type="ARBA" id="ARBA00022741"/>
    </source>
</evidence>
<dbReference type="InterPro" id="IPR013767">
    <property type="entry name" value="PAS_fold"/>
</dbReference>
<keyword evidence="8" id="KW-1133">Transmembrane helix</keyword>
<dbReference type="InterPro" id="IPR000014">
    <property type="entry name" value="PAS"/>
</dbReference>
<dbReference type="SMART" id="SM00387">
    <property type="entry name" value="HATPase_c"/>
    <property type="match status" value="1"/>
</dbReference>
<keyword evidence="2" id="KW-0808">Transferase</keyword>
<dbReference type="CDD" id="cd00082">
    <property type="entry name" value="HisKA"/>
    <property type="match status" value="1"/>
</dbReference>
<dbReference type="Pfam" id="PF00512">
    <property type="entry name" value="HisKA"/>
    <property type="match status" value="1"/>
</dbReference>
<dbReference type="SMART" id="SM00091">
    <property type="entry name" value="PAS"/>
    <property type="match status" value="1"/>
</dbReference>
<keyword evidence="8" id="KW-0812">Transmembrane</keyword>
<dbReference type="PROSITE" id="PS50109">
    <property type="entry name" value="HIS_KIN"/>
    <property type="match status" value="1"/>
</dbReference>
<evidence type="ECO:0000256" key="8">
    <source>
        <dbReference type="SAM" id="Phobius"/>
    </source>
</evidence>
<dbReference type="InterPro" id="IPR001638">
    <property type="entry name" value="Solute-binding_3/MltF_N"/>
</dbReference>
<dbReference type="Proteomes" id="UP000726170">
    <property type="component" value="Unassembled WGS sequence"/>
</dbReference>
<dbReference type="CDD" id="cd00130">
    <property type="entry name" value="PAS"/>
    <property type="match status" value="1"/>
</dbReference>
<feature type="transmembrane region" description="Helical" evidence="8">
    <location>
        <begin position="270"/>
        <end position="291"/>
    </location>
</feature>
<evidence type="ECO:0000256" key="7">
    <source>
        <dbReference type="SAM" id="Coils"/>
    </source>
</evidence>
<dbReference type="InterPro" id="IPR005467">
    <property type="entry name" value="His_kinase_dom"/>
</dbReference>
<keyword evidence="4" id="KW-0418">Kinase</keyword>
<feature type="domain" description="PAS" evidence="10">
    <location>
        <begin position="323"/>
        <end position="382"/>
    </location>
</feature>
<dbReference type="InterPro" id="IPR003594">
    <property type="entry name" value="HATPase_dom"/>
</dbReference>
<dbReference type="SMART" id="SM00062">
    <property type="entry name" value="PBPb"/>
    <property type="match status" value="1"/>
</dbReference>
<dbReference type="Pfam" id="PF00989">
    <property type="entry name" value="PAS"/>
    <property type="match status" value="1"/>
</dbReference>
<dbReference type="PANTHER" id="PTHR43065">
    <property type="entry name" value="SENSOR HISTIDINE KINASE"/>
    <property type="match status" value="1"/>
</dbReference>
<dbReference type="Pfam" id="PF00497">
    <property type="entry name" value="SBP_bac_3"/>
    <property type="match status" value="1"/>
</dbReference>
<accession>A0ABS6EJM9</accession>
<feature type="transmembrane region" description="Helical" evidence="8">
    <location>
        <begin position="7"/>
        <end position="27"/>
    </location>
</feature>
<keyword evidence="3" id="KW-0547">Nucleotide-binding</keyword>
<protein>
    <submittedName>
        <fullName evidence="11">Transporter substrate-binding domain-containing protein</fullName>
    </submittedName>
</protein>
<dbReference type="SMART" id="SM00388">
    <property type="entry name" value="HisKA"/>
    <property type="match status" value="1"/>
</dbReference>
<dbReference type="PROSITE" id="PS50112">
    <property type="entry name" value="PAS"/>
    <property type="match status" value="1"/>
</dbReference>
<dbReference type="CDD" id="cd13704">
    <property type="entry name" value="PBP2_HisK"/>
    <property type="match status" value="1"/>
</dbReference>
<evidence type="ECO:0000256" key="5">
    <source>
        <dbReference type="ARBA" id="ARBA00022840"/>
    </source>
</evidence>
<dbReference type="Pfam" id="PF02518">
    <property type="entry name" value="HATPase_c"/>
    <property type="match status" value="1"/>
</dbReference>
<evidence type="ECO:0000256" key="1">
    <source>
        <dbReference type="ARBA" id="ARBA00022553"/>
    </source>
</evidence>
<keyword evidence="8" id="KW-0472">Membrane</keyword>
<dbReference type="InterPro" id="IPR003661">
    <property type="entry name" value="HisK_dim/P_dom"/>
</dbReference>
<comment type="caution">
    <text evidence="11">The sequence shown here is derived from an EMBL/GenBank/DDBJ whole genome shotgun (WGS) entry which is preliminary data.</text>
</comment>
<reference evidence="11 12" key="1">
    <citation type="submission" date="2021-06" db="EMBL/GenBank/DDBJ databases">
        <authorList>
            <person name="Sun Q."/>
            <person name="Li D."/>
        </authorList>
    </citation>
    <scope>NUCLEOTIDE SEQUENCE [LARGE SCALE GENOMIC DNA]</scope>
    <source>
        <strain evidence="11 12">MSJ-11</strain>
    </source>
</reference>
<evidence type="ECO:0000256" key="2">
    <source>
        <dbReference type="ARBA" id="ARBA00022679"/>
    </source>
</evidence>
<keyword evidence="5" id="KW-0067">ATP-binding</keyword>
<keyword evidence="1" id="KW-0597">Phosphoprotein</keyword>
<organism evidence="11 12">
    <name type="scientific">Clostridium mobile</name>
    <dbReference type="NCBI Taxonomy" id="2841512"/>
    <lineage>
        <taxon>Bacteria</taxon>
        <taxon>Bacillati</taxon>
        <taxon>Bacillota</taxon>
        <taxon>Clostridia</taxon>
        <taxon>Eubacteriales</taxon>
        <taxon>Clostridiaceae</taxon>
        <taxon>Clostridium</taxon>
    </lineage>
</organism>
<feature type="domain" description="Histidine kinase" evidence="9">
    <location>
        <begin position="451"/>
        <end position="658"/>
    </location>
</feature>
<name>A0ABS6EJM9_9CLOT</name>
<dbReference type="EMBL" id="JAHLQF010000003">
    <property type="protein sequence ID" value="MBU5485429.1"/>
    <property type="molecule type" value="Genomic_DNA"/>
</dbReference>
<sequence>MKGSLKKIFFILTIIIITFISVSSIYYKNKIEEEKDYRVIKVGGDLNFPPFEYIDDNGIYTGFNVDIIRAIALRGGFEVEFYPMKWEEACKKLKNGEIDVIQGMKYTMERSKYYDFSEGYLENSQSIFVMENNYEIDSYETLRGNTVAIQEGDIAINNLKGMENINIVSTKDQEEAFKKLINGEVDAIICNTLTGVNYLDKLKVRNRIKPVDMPLNYTAYSMVVKKGNSKVLGLLNKGLKEIQKNGTYEMVYRKWFGNTNDYPKWYIKNIIKVLLIGSTIFIIIILLFYLWNDMLKDEVKKHTYKLEEANESLKKKNEHIKEEKDFREWILNSIFNGIITINDEGKITFINDMALKILNLEPKEIMHEYIYNTVIKEIFSQEGNINGSGLKEYYIEDKKIYINYNINILNENNQYCNESIISFRDVTEEKLMQETIRTKDKMESLGTLLSGIAHELRNPLTSIKTYAELLPRKYENPRFREMISIDIPKEIERLNNLINDLLEYSRPRRPFKEHINLYDVIDNLLRLINDKIHEEDTKINLNIHKEAYVFIDKNHLKQVLINLILNAIECMDKEEKIIDIYSYIVEGGIMLCISDNGPGIDGKDIGKIYNPFYTTKSYGTGLGLFVSYQLLKENGVNIYIESSENVGTTFKLYFKNVGDGNNI</sequence>
<dbReference type="RefSeq" id="WP_216439975.1">
    <property type="nucleotide sequence ID" value="NZ_JAHLQF010000003.1"/>
</dbReference>
<dbReference type="PANTHER" id="PTHR43065:SF46">
    <property type="entry name" value="C4-DICARBOXYLATE TRANSPORT SENSOR PROTEIN DCTB"/>
    <property type="match status" value="1"/>
</dbReference>
<keyword evidence="12" id="KW-1185">Reference proteome</keyword>
<evidence type="ECO:0000256" key="4">
    <source>
        <dbReference type="ARBA" id="ARBA00022777"/>
    </source>
</evidence>
<feature type="coiled-coil region" evidence="7">
    <location>
        <begin position="292"/>
        <end position="326"/>
    </location>
</feature>
<evidence type="ECO:0000313" key="12">
    <source>
        <dbReference type="Proteomes" id="UP000726170"/>
    </source>
</evidence>
<evidence type="ECO:0000313" key="11">
    <source>
        <dbReference type="EMBL" id="MBU5485429.1"/>
    </source>
</evidence>
<gene>
    <name evidence="11" type="ORF">KQI86_13985</name>
</gene>